<name>A0A239D0W2_9RHOB</name>
<keyword evidence="2" id="KW-0813">Transport</keyword>
<dbReference type="Pfam" id="PF00893">
    <property type="entry name" value="Multi_Drug_Res"/>
    <property type="match status" value="1"/>
</dbReference>
<dbReference type="EMBL" id="FZON01000009">
    <property type="protein sequence ID" value="SNS25782.1"/>
    <property type="molecule type" value="Genomic_DNA"/>
</dbReference>
<dbReference type="PANTHER" id="PTHR30561">
    <property type="entry name" value="SMR FAMILY PROTON-DEPENDENT DRUG EFFLUX TRANSPORTER SUGE"/>
    <property type="match status" value="1"/>
</dbReference>
<dbReference type="Proteomes" id="UP000198440">
    <property type="component" value="Unassembled WGS sequence"/>
</dbReference>
<dbReference type="AlphaFoldDB" id="A0A239D0W2"/>
<dbReference type="InterPro" id="IPR000390">
    <property type="entry name" value="Small_drug/metabolite_transptr"/>
</dbReference>
<dbReference type="GO" id="GO:0015297">
    <property type="term" value="F:antiporter activity"/>
    <property type="evidence" value="ECO:0007669"/>
    <property type="project" value="TreeGrafter"/>
</dbReference>
<evidence type="ECO:0000256" key="5">
    <source>
        <dbReference type="ARBA" id="ARBA00022989"/>
    </source>
</evidence>
<accession>A0A239D0W2</accession>
<comment type="subcellular location">
    <subcellularLocation>
        <location evidence="1 8">Cell membrane</location>
        <topology evidence="1 8">Multi-pass membrane protein</topology>
    </subcellularLocation>
</comment>
<dbReference type="SUPFAM" id="SSF103481">
    <property type="entry name" value="Multidrug resistance efflux transporter EmrE"/>
    <property type="match status" value="1"/>
</dbReference>
<evidence type="ECO:0000256" key="6">
    <source>
        <dbReference type="ARBA" id="ARBA00023136"/>
    </source>
</evidence>
<dbReference type="GO" id="GO:1990961">
    <property type="term" value="P:xenobiotic detoxification by transmembrane export across the plasma membrane"/>
    <property type="evidence" value="ECO:0007669"/>
    <property type="project" value="UniProtKB-ARBA"/>
</dbReference>
<reference evidence="10 11" key="1">
    <citation type="submission" date="2017-06" db="EMBL/GenBank/DDBJ databases">
        <authorList>
            <person name="Kim H.J."/>
            <person name="Triplett B.A."/>
        </authorList>
    </citation>
    <scope>NUCLEOTIDE SEQUENCE [LARGE SCALE GENOMIC DNA]</scope>
    <source>
        <strain evidence="10 11">DSM 11445</strain>
    </source>
</reference>
<comment type="similarity">
    <text evidence="7 8">Belongs to the drug/metabolite transporter (DMT) superfamily. Small multidrug resistance (SMR) (TC 2.A.7.1) family.</text>
</comment>
<keyword evidence="4 8" id="KW-0812">Transmembrane</keyword>
<proteinExistence type="inferred from homology"/>
<dbReference type="GO" id="GO:0005886">
    <property type="term" value="C:plasma membrane"/>
    <property type="evidence" value="ECO:0007669"/>
    <property type="project" value="UniProtKB-SubCell"/>
</dbReference>
<evidence type="ECO:0000256" key="7">
    <source>
        <dbReference type="ARBA" id="ARBA00038032"/>
    </source>
</evidence>
<evidence type="ECO:0000256" key="3">
    <source>
        <dbReference type="ARBA" id="ARBA00022475"/>
    </source>
</evidence>
<evidence type="ECO:0000256" key="4">
    <source>
        <dbReference type="ARBA" id="ARBA00022692"/>
    </source>
</evidence>
<keyword evidence="5 9" id="KW-1133">Transmembrane helix</keyword>
<feature type="transmembrane region" description="Helical" evidence="9">
    <location>
        <begin position="32"/>
        <end position="50"/>
    </location>
</feature>
<evidence type="ECO:0000256" key="9">
    <source>
        <dbReference type="SAM" id="Phobius"/>
    </source>
</evidence>
<dbReference type="InterPro" id="IPR037185">
    <property type="entry name" value="EmrE-like"/>
</dbReference>
<dbReference type="PANTHER" id="PTHR30561:SF1">
    <property type="entry name" value="MULTIDRUG TRANSPORTER EMRE"/>
    <property type="match status" value="1"/>
</dbReference>
<feature type="transmembrane region" description="Helical" evidence="9">
    <location>
        <begin position="57"/>
        <end position="78"/>
    </location>
</feature>
<feature type="transmembrane region" description="Helical" evidence="9">
    <location>
        <begin position="84"/>
        <end position="103"/>
    </location>
</feature>
<evidence type="ECO:0000256" key="2">
    <source>
        <dbReference type="ARBA" id="ARBA00022448"/>
    </source>
</evidence>
<evidence type="ECO:0000256" key="8">
    <source>
        <dbReference type="RuleBase" id="RU003942"/>
    </source>
</evidence>
<keyword evidence="3" id="KW-1003">Cell membrane</keyword>
<dbReference type="GO" id="GO:0015220">
    <property type="term" value="F:choline transmembrane transporter activity"/>
    <property type="evidence" value="ECO:0007669"/>
    <property type="project" value="TreeGrafter"/>
</dbReference>
<dbReference type="GO" id="GO:0015199">
    <property type="term" value="F:amino-acid betaine transmembrane transporter activity"/>
    <property type="evidence" value="ECO:0007669"/>
    <property type="project" value="TreeGrafter"/>
</dbReference>
<dbReference type="Gene3D" id="1.10.3730.20">
    <property type="match status" value="1"/>
</dbReference>
<protein>
    <submittedName>
        <fullName evidence="10">Small multidrug resistance pump</fullName>
    </submittedName>
</protein>
<keyword evidence="6 9" id="KW-0472">Membrane</keyword>
<dbReference type="InterPro" id="IPR045324">
    <property type="entry name" value="Small_multidrug_res"/>
</dbReference>
<dbReference type="RefSeq" id="WP_089277069.1">
    <property type="nucleotide sequence ID" value="NZ_FZON01000009.1"/>
</dbReference>
<gene>
    <name evidence="10" type="ORF">SAMN04488078_10098</name>
</gene>
<dbReference type="OrthoDB" id="9808638at2"/>
<sequence>MPYLLLAFAVLAETIGTTALQASQQFTRVGPTIIVILAYGAAFYLLGIALKHFPVGIAYAIWSGLGIVLIAAIGLVVFGQKLDLAAVLGMGLILTGILVIHLFSNTSPH</sequence>
<dbReference type="FunFam" id="1.10.3730.20:FF:000001">
    <property type="entry name" value="Quaternary ammonium compound resistance transporter SugE"/>
    <property type="match status" value="1"/>
</dbReference>
<organism evidence="10 11">
    <name type="scientific">Antarctobacter heliothermus</name>
    <dbReference type="NCBI Taxonomy" id="74033"/>
    <lineage>
        <taxon>Bacteria</taxon>
        <taxon>Pseudomonadati</taxon>
        <taxon>Pseudomonadota</taxon>
        <taxon>Alphaproteobacteria</taxon>
        <taxon>Rhodobacterales</taxon>
        <taxon>Roseobacteraceae</taxon>
        <taxon>Antarctobacter</taxon>
    </lineage>
</organism>
<evidence type="ECO:0000313" key="11">
    <source>
        <dbReference type="Proteomes" id="UP000198440"/>
    </source>
</evidence>
<evidence type="ECO:0000313" key="10">
    <source>
        <dbReference type="EMBL" id="SNS25782.1"/>
    </source>
</evidence>
<dbReference type="GO" id="GO:0031460">
    <property type="term" value="P:glycine betaine transport"/>
    <property type="evidence" value="ECO:0007669"/>
    <property type="project" value="TreeGrafter"/>
</dbReference>
<evidence type="ECO:0000256" key="1">
    <source>
        <dbReference type="ARBA" id="ARBA00004651"/>
    </source>
</evidence>